<comment type="subcellular location">
    <subcellularLocation>
        <location evidence="2">Cell membrane</location>
        <topology evidence="2">Multi-pass membrane protein</topology>
    </subcellularLocation>
</comment>
<dbReference type="eggNOG" id="ENOG5032TTI">
    <property type="taxonomic scope" value="Bacteria"/>
</dbReference>
<feature type="transmembrane region" description="Helical" evidence="11">
    <location>
        <begin position="31"/>
        <end position="53"/>
    </location>
</feature>
<accession>C5C515</accession>
<evidence type="ECO:0000256" key="10">
    <source>
        <dbReference type="PIRNR" id="PIRNR017385"/>
    </source>
</evidence>
<proteinExistence type="inferred from homology"/>
<evidence type="ECO:0000256" key="2">
    <source>
        <dbReference type="ARBA" id="ARBA00004651"/>
    </source>
</evidence>
<dbReference type="Proteomes" id="UP000007962">
    <property type="component" value="Chromosome"/>
</dbReference>
<keyword evidence="7 11" id="KW-1133">Transmembrane helix</keyword>
<dbReference type="STRING" id="471853.Bcav_1887"/>
<reference evidence="12 13" key="1">
    <citation type="journal article" date="2009" name="Stand. Genomic Sci.">
        <title>Complete genome sequence of Beutenbergia cavernae type strain (HKI 0122).</title>
        <authorList>
            <person name="Land M."/>
            <person name="Pukall R."/>
            <person name="Abt B."/>
            <person name="Goker M."/>
            <person name="Rohde M."/>
            <person name="Glavina Del Rio T."/>
            <person name="Tice H."/>
            <person name="Copeland A."/>
            <person name="Cheng J.F."/>
            <person name="Lucas S."/>
            <person name="Chen F."/>
            <person name="Nolan M."/>
            <person name="Bruce D."/>
            <person name="Goodwin L."/>
            <person name="Pitluck S."/>
            <person name="Ivanova N."/>
            <person name="Mavromatis K."/>
            <person name="Ovchinnikova G."/>
            <person name="Pati A."/>
            <person name="Chen A."/>
            <person name="Palaniappan K."/>
            <person name="Hauser L."/>
            <person name="Chang Y.J."/>
            <person name="Jefferies C.C."/>
            <person name="Saunders E."/>
            <person name="Brettin T."/>
            <person name="Detter J.C."/>
            <person name="Han C."/>
            <person name="Chain P."/>
            <person name="Bristow J."/>
            <person name="Eisen J.A."/>
            <person name="Markowitz V."/>
            <person name="Hugenholtz P."/>
            <person name="Kyrpides N.C."/>
            <person name="Klenk H.P."/>
            <person name="Lapidus A."/>
        </authorList>
    </citation>
    <scope>NUCLEOTIDE SEQUENCE [LARGE SCALE GENOMIC DNA]</scope>
    <source>
        <strain evidence="13">ATCC BAA-8 / DSM 12333 / NBRC 16432</strain>
    </source>
</reference>
<comment type="catalytic activity">
    <reaction evidence="9 10">
        <text>4 Fe(II)-[cytochrome c] + O2 + 8 H(+)(in) = 4 Fe(III)-[cytochrome c] + 2 H2O + 4 H(+)(out)</text>
        <dbReference type="Rhea" id="RHEA:11436"/>
        <dbReference type="Rhea" id="RHEA-COMP:10350"/>
        <dbReference type="Rhea" id="RHEA-COMP:14399"/>
        <dbReference type="ChEBI" id="CHEBI:15377"/>
        <dbReference type="ChEBI" id="CHEBI:15378"/>
        <dbReference type="ChEBI" id="CHEBI:15379"/>
        <dbReference type="ChEBI" id="CHEBI:29033"/>
        <dbReference type="ChEBI" id="CHEBI:29034"/>
        <dbReference type="EC" id="7.1.1.9"/>
    </reaction>
</comment>
<dbReference type="EMBL" id="CP001618">
    <property type="protein sequence ID" value="ACQ80143.1"/>
    <property type="molecule type" value="Genomic_DNA"/>
</dbReference>
<dbReference type="EC" id="7.1.1.9" evidence="10"/>
<evidence type="ECO:0000256" key="9">
    <source>
        <dbReference type="ARBA" id="ARBA00047816"/>
    </source>
</evidence>
<gene>
    <name evidence="12" type="ordered locus">Bcav_1887</name>
</gene>
<keyword evidence="8 10" id="KW-0472">Membrane</keyword>
<dbReference type="GO" id="GO:0005886">
    <property type="term" value="C:plasma membrane"/>
    <property type="evidence" value="ECO:0007669"/>
    <property type="project" value="UniProtKB-SubCell"/>
</dbReference>
<name>C5C515_BEUC1</name>
<dbReference type="GO" id="GO:0004129">
    <property type="term" value="F:cytochrome-c oxidase activity"/>
    <property type="evidence" value="ECO:0007669"/>
    <property type="project" value="UniProtKB-EC"/>
</dbReference>
<comment type="similarity">
    <text evidence="3 10">Belongs to the cytochrome c oxidase bacterial subunit CtaF family.</text>
</comment>
<evidence type="ECO:0000256" key="4">
    <source>
        <dbReference type="ARBA" id="ARBA00022475"/>
    </source>
</evidence>
<evidence type="ECO:0000256" key="8">
    <source>
        <dbReference type="ARBA" id="ARBA00023136"/>
    </source>
</evidence>
<evidence type="ECO:0000256" key="11">
    <source>
        <dbReference type="SAM" id="Phobius"/>
    </source>
</evidence>
<sequence>MRVEYLLFGVGALVFAPIGLIYGWLTDWAEPVGLVSLLLLSGLAGLTGLFFFVTSRRIDARPEDDPLGEIADGAGDYGVFSPSSWWPLVLGIAAGLIFLGAAVGWWISGIGGVLGIIGLVGLLFEFSRGQHAH</sequence>
<comment type="function">
    <text evidence="1 10">Part of cytochrome c oxidase, its function is unknown.</text>
</comment>
<feature type="transmembrane region" description="Helical" evidence="11">
    <location>
        <begin position="85"/>
        <end position="103"/>
    </location>
</feature>
<dbReference type="OrthoDB" id="5244617at2"/>
<evidence type="ECO:0000313" key="12">
    <source>
        <dbReference type="EMBL" id="ACQ80143.1"/>
    </source>
</evidence>
<dbReference type="InterPro" id="IPR021050">
    <property type="entry name" value="Cyt_c_oxidase_su4_actinobac"/>
</dbReference>
<feature type="transmembrane region" description="Helical" evidence="11">
    <location>
        <begin position="109"/>
        <end position="127"/>
    </location>
</feature>
<protein>
    <recommendedName>
        <fullName evidence="10">Cytochrome c oxidase polypeptide 4</fullName>
        <ecNumber evidence="10">7.1.1.9</ecNumber>
    </recommendedName>
    <alternativeName>
        <fullName evidence="10">Cytochrome aa3 subunit 4</fullName>
    </alternativeName>
    <alternativeName>
        <fullName evidence="10">Cytochrome c oxidase polypeptide IV</fullName>
    </alternativeName>
</protein>
<evidence type="ECO:0000256" key="5">
    <source>
        <dbReference type="ARBA" id="ARBA00022692"/>
    </source>
</evidence>
<evidence type="ECO:0000256" key="1">
    <source>
        <dbReference type="ARBA" id="ARBA00002536"/>
    </source>
</evidence>
<evidence type="ECO:0000313" key="13">
    <source>
        <dbReference type="Proteomes" id="UP000007962"/>
    </source>
</evidence>
<evidence type="ECO:0000256" key="7">
    <source>
        <dbReference type="ARBA" id="ARBA00022989"/>
    </source>
</evidence>
<dbReference type="AlphaFoldDB" id="C5C515"/>
<keyword evidence="6 10" id="KW-1278">Translocase</keyword>
<comment type="subunit">
    <text evidence="10">Associates with subunits I, II and III to form cytochrome c oxidase.</text>
</comment>
<keyword evidence="13" id="KW-1185">Reference proteome</keyword>
<dbReference type="Pfam" id="PF12270">
    <property type="entry name" value="Cyt_c_ox_IV"/>
    <property type="match status" value="1"/>
</dbReference>
<organism evidence="12 13">
    <name type="scientific">Beutenbergia cavernae (strain ATCC BAA-8 / DSM 12333 / CCUG 43141 / JCM 11478 / NBRC 16432 / NCIMB 13614 / HKI 0122)</name>
    <dbReference type="NCBI Taxonomy" id="471853"/>
    <lineage>
        <taxon>Bacteria</taxon>
        <taxon>Bacillati</taxon>
        <taxon>Actinomycetota</taxon>
        <taxon>Actinomycetes</taxon>
        <taxon>Micrococcales</taxon>
        <taxon>Beutenbergiaceae</taxon>
        <taxon>Beutenbergia</taxon>
    </lineage>
</organism>
<dbReference type="HOGENOM" id="CLU_145919_0_0_11"/>
<dbReference type="PIRSF" id="PIRSF017385">
    <property type="entry name" value="CtaF"/>
    <property type="match status" value="1"/>
</dbReference>
<evidence type="ECO:0000256" key="3">
    <source>
        <dbReference type="ARBA" id="ARBA00006870"/>
    </source>
</evidence>
<dbReference type="RefSeq" id="WP_015882383.1">
    <property type="nucleotide sequence ID" value="NC_012669.1"/>
</dbReference>
<dbReference type="KEGG" id="bcv:Bcav_1887"/>
<dbReference type="GO" id="GO:0022900">
    <property type="term" value="P:electron transport chain"/>
    <property type="evidence" value="ECO:0007669"/>
    <property type="project" value="InterPro"/>
</dbReference>
<keyword evidence="5 11" id="KW-0812">Transmembrane</keyword>
<feature type="transmembrane region" description="Helical" evidence="11">
    <location>
        <begin position="5"/>
        <end position="25"/>
    </location>
</feature>
<evidence type="ECO:0000256" key="6">
    <source>
        <dbReference type="ARBA" id="ARBA00022967"/>
    </source>
</evidence>
<keyword evidence="4 10" id="KW-1003">Cell membrane</keyword>